<proteinExistence type="predicted"/>
<dbReference type="Pfam" id="PF13473">
    <property type="entry name" value="Cupredoxin_1"/>
    <property type="match status" value="1"/>
</dbReference>
<evidence type="ECO:0000259" key="2">
    <source>
        <dbReference type="Pfam" id="PF13473"/>
    </source>
</evidence>
<evidence type="ECO:0000256" key="1">
    <source>
        <dbReference type="SAM" id="Phobius"/>
    </source>
</evidence>
<feature type="domain" description="EfeO-type cupredoxin-like" evidence="2">
    <location>
        <begin position="33"/>
        <end position="144"/>
    </location>
</feature>
<dbReference type="RefSeq" id="WP_263072828.1">
    <property type="nucleotide sequence ID" value="NZ_JAOUSF010000003.1"/>
</dbReference>
<dbReference type="SUPFAM" id="SSF49503">
    <property type="entry name" value="Cupredoxins"/>
    <property type="match status" value="1"/>
</dbReference>
<comment type="caution">
    <text evidence="3">The sequence shown here is derived from an EMBL/GenBank/DDBJ whole genome shotgun (WGS) entry which is preliminary data.</text>
</comment>
<keyword evidence="1" id="KW-1133">Transmembrane helix</keyword>
<evidence type="ECO:0000313" key="3">
    <source>
        <dbReference type="EMBL" id="MCU9613585.1"/>
    </source>
</evidence>
<name>A0AAE3LMH2_9BACI</name>
<sequence length="151" mass="17051">MNFFVVTRKSIVKVIAVVLFLLAAFIWYSFQAKVTPAFNVTNAQEVREIHLVTGEFTTSTEDGEEIEAYRFDPGTINVKTGEQVRLKIFGVNGEEHPFSIEGTNIQGTIMKGKETVVPLQFDKPGTYRLICHSHQDYEHHGPMIAYIVVSE</sequence>
<reference evidence="3" key="1">
    <citation type="submission" date="2022-10" db="EMBL/GenBank/DDBJ databases">
        <title>Description of Fervidibacillus gen. nov. in the family Fervidibacillaceae fam. nov. with two species, Fervidibacillus albus sp. nov., and Fervidibacillus halotolerans sp. nov., isolated from tidal flat sediments.</title>
        <authorList>
            <person name="Kwon K.K."/>
            <person name="Yang S.-H."/>
        </authorList>
    </citation>
    <scope>NUCLEOTIDE SEQUENCE</scope>
    <source>
        <strain evidence="3">JCM 19140</strain>
    </source>
</reference>
<protein>
    <submittedName>
        <fullName evidence="3">Cupredoxin domain-containing protein</fullName>
    </submittedName>
</protein>
<gene>
    <name evidence="3" type="ORF">OEV98_08435</name>
</gene>
<dbReference type="AlphaFoldDB" id="A0AAE3LMH2"/>
<dbReference type="Proteomes" id="UP001209318">
    <property type="component" value="Unassembled WGS sequence"/>
</dbReference>
<keyword evidence="1" id="KW-0472">Membrane</keyword>
<accession>A0AAE3LMH2</accession>
<dbReference type="InterPro" id="IPR028096">
    <property type="entry name" value="EfeO_Cupredoxin"/>
</dbReference>
<dbReference type="EMBL" id="JAOUSF010000003">
    <property type="protein sequence ID" value="MCU9613585.1"/>
    <property type="molecule type" value="Genomic_DNA"/>
</dbReference>
<dbReference type="Gene3D" id="2.60.40.420">
    <property type="entry name" value="Cupredoxins - blue copper proteins"/>
    <property type="match status" value="1"/>
</dbReference>
<keyword evidence="1" id="KW-0812">Transmembrane</keyword>
<evidence type="ECO:0000313" key="4">
    <source>
        <dbReference type="Proteomes" id="UP001209318"/>
    </source>
</evidence>
<organism evidence="3 4">
    <name type="scientific">Perspicuibacillus lycopersici</name>
    <dbReference type="NCBI Taxonomy" id="1325689"/>
    <lineage>
        <taxon>Bacteria</taxon>
        <taxon>Bacillati</taxon>
        <taxon>Bacillota</taxon>
        <taxon>Bacilli</taxon>
        <taxon>Bacillales</taxon>
        <taxon>Bacillaceae</taxon>
        <taxon>Perspicuibacillus</taxon>
    </lineage>
</organism>
<feature type="transmembrane region" description="Helical" evidence="1">
    <location>
        <begin position="12"/>
        <end position="30"/>
    </location>
</feature>
<keyword evidence="4" id="KW-1185">Reference proteome</keyword>
<dbReference type="InterPro" id="IPR008972">
    <property type="entry name" value="Cupredoxin"/>
</dbReference>